<keyword evidence="5" id="KW-1185">Reference proteome</keyword>
<dbReference type="Pfam" id="PF02597">
    <property type="entry name" value="ThiS"/>
    <property type="match status" value="1"/>
</dbReference>
<dbReference type="SUPFAM" id="SSF54285">
    <property type="entry name" value="MoaD/ThiS"/>
    <property type="match status" value="1"/>
</dbReference>
<gene>
    <name evidence="3" type="primary">thiS</name>
    <name evidence="2" type="ORF">OS125_09525</name>
    <name evidence="3" type="ORF">OS129_09095</name>
</gene>
<sequence length="81" mass="8722">MSQFTEHNPGGEGPRTVTVNGRTRELGPETTVRQLVRERSETDRGFAVAVNGLVVPAARWDETVGQLDAAQIDIFTAVQGG</sequence>
<dbReference type="InterPro" id="IPR012675">
    <property type="entry name" value="Beta-grasp_dom_sf"/>
</dbReference>
<organism evidence="3 4">
    <name type="scientific">Corynebacterium pygosceleis</name>
    <dbReference type="NCBI Taxonomy" id="2800406"/>
    <lineage>
        <taxon>Bacteria</taxon>
        <taxon>Bacillati</taxon>
        <taxon>Actinomycetota</taxon>
        <taxon>Actinomycetes</taxon>
        <taxon>Mycobacteriales</taxon>
        <taxon>Corynebacteriaceae</taxon>
        <taxon>Corynebacterium</taxon>
    </lineage>
</organism>
<dbReference type="InterPro" id="IPR016155">
    <property type="entry name" value="Mopterin_synth/thiamin_S_b"/>
</dbReference>
<dbReference type="PANTHER" id="PTHR34472">
    <property type="entry name" value="SULFUR CARRIER PROTEIN THIS"/>
    <property type="match status" value="1"/>
</dbReference>
<dbReference type="RefSeq" id="WP_200253617.1">
    <property type="nucleotide sequence ID" value="NZ_JAENIQ020000004.1"/>
</dbReference>
<dbReference type="EMBL" id="JAPMKV010000005">
    <property type="protein sequence ID" value="MCX7445476.1"/>
    <property type="molecule type" value="Genomic_DNA"/>
</dbReference>
<dbReference type="Proteomes" id="UP001071478">
    <property type="component" value="Unassembled WGS sequence"/>
</dbReference>
<dbReference type="InterPro" id="IPR010035">
    <property type="entry name" value="Thi_S"/>
</dbReference>
<reference evidence="3" key="1">
    <citation type="submission" date="2022-11" db="EMBL/GenBank/DDBJ databases">
        <title>Corynebacterium sp. isolated from Penguins.</title>
        <authorList>
            <person name="Sedlar K."/>
            <person name="Svec P."/>
        </authorList>
    </citation>
    <scope>NUCLEOTIDE SEQUENCE</scope>
    <source>
        <strain evidence="2">P7003</strain>
        <strain evidence="3">P7374</strain>
    </source>
</reference>
<accession>A0A9Q4CBC5</accession>
<proteinExistence type="predicted"/>
<dbReference type="Gene3D" id="3.10.20.30">
    <property type="match status" value="1"/>
</dbReference>
<dbReference type="NCBIfam" id="TIGR01683">
    <property type="entry name" value="thiS"/>
    <property type="match status" value="1"/>
</dbReference>
<dbReference type="EMBL" id="JAPMKU010000004">
    <property type="protein sequence ID" value="MCX7469028.1"/>
    <property type="molecule type" value="Genomic_DNA"/>
</dbReference>
<dbReference type="PANTHER" id="PTHR34472:SF1">
    <property type="entry name" value="SULFUR CARRIER PROTEIN THIS"/>
    <property type="match status" value="1"/>
</dbReference>
<feature type="region of interest" description="Disordered" evidence="1">
    <location>
        <begin position="1"/>
        <end position="29"/>
    </location>
</feature>
<evidence type="ECO:0000313" key="4">
    <source>
        <dbReference type="Proteomes" id="UP001071478"/>
    </source>
</evidence>
<name>A0A9Q4CBC5_9CORY</name>
<evidence type="ECO:0000313" key="3">
    <source>
        <dbReference type="EMBL" id="MCX7469028.1"/>
    </source>
</evidence>
<evidence type="ECO:0000313" key="5">
    <source>
        <dbReference type="Proteomes" id="UP001081709"/>
    </source>
</evidence>
<dbReference type="CDD" id="cd00565">
    <property type="entry name" value="Ubl_ThiS"/>
    <property type="match status" value="1"/>
</dbReference>
<comment type="caution">
    <text evidence="3">The sequence shown here is derived from an EMBL/GenBank/DDBJ whole genome shotgun (WGS) entry which is preliminary data.</text>
</comment>
<evidence type="ECO:0000313" key="2">
    <source>
        <dbReference type="EMBL" id="MCX7445476.1"/>
    </source>
</evidence>
<dbReference type="InterPro" id="IPR003749">
    <property type="entry name" value="ThiS/MoaD-like"/>
</dbReference>
<evidence type="ECO:0000256" key="1">
    <source>
        <dbReference type="SAM" id="MobiDB-lite"/>
    </source>
</evidence>
<dbReference type="Proteomes" id="UP001081709">
    <property type="component" value="Unassembled WGS sequence"/>
</dbReference>
<dbReference type="AlphaFoldDB" id="A0A9Q4CBC5"/>
<protein>
    <submittedName>
        <fullName evidence="3">Sulfur carrier protein ThiS</fullName>
    </submittedName>
</protein>